<dbReference type="OrthoDB" id="190257at2"/>
<dbReference type="RefSeq" id="WP_078815857.1">
    <property type="nucleotide sequence ID" value="NZ_FUYE01000024.1"/>
</dbReference>
<dbReference type="Proteomes" id="UP000190774">
    <property type="component" value="Unassembled WGS sequence"/>
</dbReference>
<sequence length="149" mass="16875">MAANITPSLRAALERLKHGGAVNGILLGWRRQVLLNLLPFEDFRAERLLQSVFDAQAHFSSNGDRWVETYWFGYDTCHVLVCQHQECTLVILHSRAEEVDFLRHAAETFLEDSQLLLNSILHPQPGSGDETQPLEEESGSQTNFIGRVM</sequence>
<proteinExistence type="predicted"/>
<evidence type="ECO:0008006" key="3">
    <source>
        <dbReference type="Google" id="ProtNLM"/>
    </source>
</evidence>
<evidence type="ECO:0000313" key="1">
    <source>
        <dbReference type="EMBL" id="SKB07647.1"/>
    </source>
</evidence>
<dbReference type="AlphaFoldDB" id="A0A1T4Z0R9"/>
<protein>
    <recommendedName>
        <fullName evidence="3">Roadblock/LAMTOR2 domain-containing protein</fullName>
    </recommendedName>
</protein>
<name>A0A1T4Z0R9_9BACT</name>
<evidence type="ECO:0000313" key="2">
    <source>
        <dbReference type="Proteomes" id="UP000190774"/>
    </source>
</evidence>
<accession>A0A1T4Z0R9</accession>
<keyword evidence="2" id="KW-1185">Reference proteome</keyword>
<dbReference type="EMBL" id="FUYE01000024">
    <property type="protein sequence ID" value="SKB07647.1"/>
    <property type="molecule type" value="Genomic_DNA"/>
</dbReference>
<gene>
    <name evidence="1" type="ORF">SAMN02745166_04740</name>
</gene>
<reference evidence="2" key="1">
    <citation type="submission" date="2017-02" db="EMBL/GenBank/DDBJ databases">
        <authorList>
            <person name="Varghese N."/>
            <person name="Submissions S."/>
        </authorList>
    </citation>
    <scope>NUCLEOTIDE SEQUENCE [LARGE SCALE GENOMIC DNA]</scope>
    <source>
        <strain evidence="2">ATCC 700200</strain>
    </source>
</reference>
<organism evidence="1 2">
    <name type="scientific">Prosthecobacter debontii</name>
    <dbReference type="NCBI Taxonomy" id="48467"/>
    <lineage>
        <taxon>Bacteria</taxon>
        <taxon>Pseudomonadati</taxon>
        <taxon>Verrucomicrobiota</taxon>
        <taxon>Verrucomicrobiia</taxon>
        <taxon>Verrucomicrobiales</taxon>
        <taxon>Verrucomicrobiaceae</taxon>
        <taxon>Prosthecobacter</taxon>
    </lineage>
</organism>